<evidence type="ECO:0000313" key="3">
    <source>
        <dbReference type="Proteomes" id="UP000661649"/>
    </source>
</evidence>
<dbReference type="Pfam" id="PF13487">
    <property type="entry name" value="HD_5"/>
    <property type="match status" value="1"/>
</dbReference>
<protein>
    <submittedName>
        <fullName evidence="2">HD domain-containing protein</fullName>
    </submittedName>
</protein>
<dbReference type="EMBL" id="JACRTP010000002">
    <property type="protein sequence ID" value="MBC8628032.1"/>
    <property type="molecule type" value="Genomic_DNA"/>
</dbReference>
<evidence type="ECO:0000259" key="1">
    <source>
        <dbReference type="PROSITE" id="PS51832"/>
    </source>
</evidence>
<dbReference type="InterPro" id="IPR037522">
    <property type="entry name" value="HD_GYP_dom"/>
</dbReference>
<dbReference type="Proteomes" id="UP000661649">
    <property type="component" value="Unassembled WGS sequence"/>
</dbReference>
<dbReference type="InterPro" id="IPR003607">
    <property type="entry name" value="HD/PDEase_dom"/>
</dbReference>
<gene>
    <name evidence="2" type="ORF">H8712_05295</name>
</gene>
<feature type="domain" description="HD-GYP" evidence="1">
    <location>
        <begin position="2"/>
        <end position="196"/>
    </location>
</feature>
<keyword evidence="3" id="KW-1185">Reference proteome</keyword>
<dbReference type="PROSITE" id="PS51832">
    <property type="entry name" value="HD_GYP"/>
    <property type="match status" value="1"/>
</dbReference>
<accession>A0ABR7P9G2</accession>
<dbReference type="Gene3D" id="1.10.3210.10">
    <property type="entry name" value="Hypothetical protein af1432"/>
    <property type="match status" value="1"/>
</dbReference>
<dbReference type="InterPro" id="IPR006675">
    <property type="entry name" value="HDIG_dom"/>
</dbReference>
<sequence length="197" mass="22721">MSEAIQEASSEPLMHLITFDLEKEIKHGIQVSNLAYRTGKMLGLEETTCHELAVAGILHDIGKLKLRNYITAEEKPLIVEEIKYVRKHPKLGYESLKERGYSDFILESIYYHHENYDGSGYPKNLSGEEIPLGARILRICDVYAALTSKRSYRDAFSPEVAMEMLIDEVKNFDMKIFLAFQRTMHEEEKEKEKVICS</sequence>
<comment type="caution">
    <text evidence="2">The sequence shown here is derived from an EMBL/GenBank/DDBJ whole genome shotgun (WGS) entry which is preliminary data.</text>
</comment>
<dbReference type="RefSeq" id="WP_117456008.1">
    <property type="nucleotide sequence ID" value="NZ_JACRTP010000002.1"/>
</dbReference>
<dbReference type="NCBIfam" id="TIGR00277">
    <property type="entry name" value="HDIG"/>
    <property type="match status" value="1"/>
</dbReference>
<proteinExistence type="predicted"/>
<reference evidence="2 3" key="1">
    <citation type="submission" date="2020-08" db="EMBL/GenBank/DDBJ databases">
        <title>Genome public.</title>
        <authorList>
            <person name="Liu C."/>
            <person name="Sun Q."/>
        </authorList>
    </citation>
    <scope>NUCLEOTIDE SEQUENCE [LARGE SCALE GENOMIC DNA]</scope>
    <source>
        <strain evidence="2 3">3_YM_SP_D4_24.mj</strain>
    </source>
</reference>
<name>A0ABR7P9G2_9FIRM</name>
<dbReference type="PANTHER" id="PTHR43155:SF2">
    <property type="entry name" value="CYCLIC DI-GMP PHOSPHODIESTERASE PA4108"/>
    <property type="match status" value="1"/>
</dbReference>
<dbReference type="SMART" id="SM00471">
    <property type="entry name" value="HDc"/>
    <property type="match status" value="1"/>
</dbReference>
<dbReference type="SUPFAM" id="SSF109604">
    <property type="entry name" value="HD-domain/PDEase-like"/>
    <property type="match status" value="1"/>
</dbReference>
<organism evidence="2 3">
    <name type="scientific">Blautia stercoris</name>
    <dbReference type="NCBI Taxonomy" id="871664"/>
    <lineage>
        <taxon>Bacteria</taxon>
        <taxon>Bacillati</taxon>
        <taxon>Bacillota</taxon>
        <taxon>Clostridia</taxon>
        <taxon>Lachnospirales</taxon>
        <taxon>Lachnospiraceae</taxon>
        <taxon>Blautia</taxon>
    </lineage>
</organism>
<evidence type="ECO:0000313" key="2">
    <source>
        <dbReference type="EMBL" id="MBC8628032.1"/>
    </source>
</evidence>
<dbReference type="CDD" id="cd00077">
    <property type="entry name" value="HDc"/>
    <property type="match status" value="1"/>
</dbReference>
<dbReference type="PANTHER" id="PTHR43155">
    <property type="entry name" value="CYCLIC DI-GMP PHOSPHODIESTERASE PA4108-RELATED"/>
    <property type="match status" value="1"/>
</dbReference>